<proteinExistence type="predicted"/>
<feature type="domain" description="p-hydroxybenzoic acid efflux pump subunit AaeA-like beta-barrel" evidence="7">
    <location>
        <begin position="244"/>
        <end position="340"/>
    </location>
</feature>
<protein>
    <submittedName>
        <fullName evidence="9">Inner membrane protein yiaV</fullName>
    </submittedName>
    <submittedName>
        <fullName evidence="8">Multidrug resistance efflux pump</fullName>
    </submittedName>
</protein>
<dbReference type="InterPro" id="IPR050739">
    <property type="entry name" value="MFP"/>
</dbReference>
<evidence type="ECO:0000256" key="6">
    <source>
        <dbReference type="SAM" id="Phobius"/>
    </source>
</evidence>
<keyword evidence="5" id="KW-0175">Coiled coil</keyword>
<evidence type="ECO:0000256" key="4">
    <source>
        <dbReference type="ARBA" id="ARBA00023136"/>
    </source>
</evidence>
<evidence type="ECO:0000256" key="2">
    <source>
        <dbReference type="ARBA" id="ARBA00022692"/>
    </source>
</evidence>
<dbReference type="EMBL" id="UGGV01000001">
    <property type="protein sequence ID" value="STO25408.1"/>
    <property type="molecule type" value="Genomic_DNA"/>
</dbReference>
<gene>
    <name evidence="9" type="primary">yiaV_2</name>
    <name evidence="9" type="ORF">NCTC11401_02244</name>
    <name evidence="8" type="ORF">SAMN05421777_10866</name>
</gene>
<dbReference type="STRING" id="464.Lgor_2198"/>
<reference evidence="8 10" key="1">
    <citation type="submission" date="2017-01" db="EMBL/GenBank/DDBJ databases">
        <authorList>
            <person name="Varghese N."/>
            <person name="Submissions S."/>
        </authorList>
    </citation>
    <scope>NUCLEOTIDE SEQUENCE [LARGE SCALE GENOMIC DNA]</scope>
    <source>
        <strain evidence="8 10">ATCC 33342</strain>
    </source>
</reference>
<evidence type="ECO:0000256" key="1">
    <source>
        <dbReference type="ARBA" id="ARBA00004167"/>
    </source>
</evidence>
<keyword evidence="3 6" id="KW-1133">Transmembrane helix</keyword>
<dbReference type="Pfam" id="PF25963">
    <property type="entry name" value="Beta-barrel_AAEA"/>
    <property type="match status" value="1"/>
</dbReference>
<dbReference type="EMBL" id="FTNL01000008">
    <property type="protein sequence ID" value="SIR21876.1"/>
    <property type="molecule type" value="Genomic_DNA"/>
</dbReference>
<sequence length="342" mass="39473">MIKLVRYRERIKNGFARLKHWITITNVIIFIGISTTIIYIFSFLFPFTDNAFVVNNVRPVAALANGYITNLYVQNGDVVKKGQKLFTVFQKPYIYMVEQLSADLASAEAKLAALKTTYERDLKLSENEQKNYIKLKQDDQKYHRGYLLKSVSLITLQNSQQESKAAKDKWDAALKQLEIDQHQIKAQENEIKSLHARLKNAKVNLEQTEVYAQTNGIIQNLFFSVGTPVNINQPLFSLVDTNNIYIQANFNETDLGQVRKGAKVLVFPRMYLGRKMFHGVIDSDYWAANRQLVDNRTQLQNVINENQWILLPQRLPVIIRITDPDPHYPLRLGTSAYVYIKV</sequence>
<evidence type="ECO:0000313" key="9">
    <source>
        <dbReference type="EMBL" id="STO25408.1"/>
    </source>
</evidence>
<dbReference type="Gene3D" id="2.40.50.100">
    <property type="match status" value="1"/>
</dbReference>
<dbReference type="GO" id="GO:0016020">
    <property type="term" value="C:membrane"/>
    <property type="evidence" value="ECO:0007669"/>
    <property type="project" value="UniProtKB-SubCell"/>
</dbReference>
<name>A0A377GKX5_9GAMM</name>
<dbReference type="Proteomes" id="UP000254374">
    <property type="component" value="Unassembled WGS sequence"/>
</dbReference>
<evidence type="ECO:0000313" key="10">
    <source>
        <dbReference type="Proteomes" id="UP000186808"/>
    </source>
</evidence>
<organism evidence="9 11">
    <name type="scientific">Fluoribacter gormanii</name>
    <dbReference type="NCBI Taxonomy" id="464"/>
    <lineage>
        <taxon>Bacteria</taxon>
        <taxon>Pseudomonadati</taxon>
        <taxon>Pseudomonadota</taxon>
        <taxon>Gammaproteobacteria</taxon>
        <taxon>Legionellales</taxon>
        <taxon>Legionellaceae</taxon>
        <taxon>Fluoribacter</taxon>
    </lineage>
</organism>
<evidence type="ECO:0000256" key="3">
    <source>
        <dbReference type="ARBA" id="ARBA00022989"/>
    </source>
</evidence>
<dbReference type="SUPFAM" id="SSF111369">
    <property type="entry name" value="HlyD-like secretion proteins"/>
    <property type="match status" value="2"/>
</dbReference>
<dbReference type="OrthoDB" id="9811754at2"/>
<dbReference type="AlphaFoldDB" id="A0A377GKX5"/>
<reference evidence="9 11" key="2">
    <citation type="submission" date="2018-06" db="EMBL/GenBank/DDBJ databases">
        <authorList>
            <consortium name="Pathogen Informatics"/>
            <person name="Doyle S."/>
        </authorList>
    </citation>
    <scope>NUCLEOTIDE SEQUENCE [LARGE SCALE GENOMIC DNA]</scope>
    <source>
        <strain evidence="9 11">NCTC11401</strain>
    </source>
</reference>
<dbReference type="PANTHER" id="PTHR30386:SF26">
    <property type="entry name" value="TRANSPORT PROTEIN COMB"/>
    <property type="match status" value="1"/>
</dbReference>
<keyword evidence="4 6" id="KW-0472">Membrane</keyword>
<feature type="transmembrane region" description="Helical" evidence="6">
    <location>
        <begin position="21"/>
        <end position="45"/>
    </location>
</feature>
<keyword evidence="2 6" id="KW-0812">Transmembrane</keyword>
<accession>A0A377GKX5</accession>
<evidence type="ECO:0000313" key="11">
    <source>
        <dbReference type="Proteomes" id="UP000254374"/>
    </source>
</evidence>
<keyword evidence="10" id="KW-1185">Reference proteome</keyword>
<dbReference type="PANTHER" id="PTHR30386">
    <property type="entry name" value="MEMBRANE FUSION SUBUNIT OF EMRAB-TOLC MULTIDRUG EFFLUX PUMP"/>
    <property type="match status" value="1"/>
</dbReference>
<feature type="coiled-coil region" evidence="5">
    <location>
        <begin position="177"/>
        <end position="204"/>
    </location>
</feature>
<dbReference type="Gene3D" id="2.40.30.170">
    <property type="match status" value="1"/>
</dbReference>
<evidence type="ECO:0000256" key="5">
    <source>
        <dbReference type="SAM" id="Coils"/>
    </source>
</evidence>
<dbReference type="RefSeq" id="WP_058468668.1">
    <property type="nucleotide sequence ID" value="NZ_CAAAIX010000015.1"/>
</dbReference>
<dbReference type="Proteomes" id="UP000186808">
    <property type="component" value="Unassembled WGS sequence"/>
</dbReference>
<evidence type="ECO:0000259" key="7">
    <source>
        <dbReference type="Pfam" id="PF25963"/>
    </source>
</evidence>
<comment type="subcellular location">
    <subcellularLocation>
        <location evidence="1">Membrane</location>
        <topology evidence="1">Single-pass membrane protein</topology>
    </subcellularLocation>
</comment>
<dbReference type="InterPro" id="IPR058634">
    <property type="entry name" value="AaeA-lik-b-barrel"/>
</dbReference>
<evidence type="ECO:0000313" key="8">
    <source>
        <dbReference type="EMBL" id="SIR21876.1"/>
    </source>
</evidence>